<dbReference type="GO" id="GO:0045454">
    <property type="term" value="P:cell redox homeostasis"/>
    <property type="evidence" value="ECO:0007669"/>
    <property type="project" value="TreeGrafter"/>
</dbReference>
<organism evidence="8 9">
    <name type="scientific">Pseudazoarcus pumilus</name>
    <dbReference type="NCBI Taxonomy" id="2067960"/>
    <lineage>
        <taxon>Bacteria</taxon>
        <taxon>Pseudomonadati</taxon>
        <taxon>Pseudomonadota</taxon>
        <taxon>Betaproteobacteria</taxon>
        <taxon>Rhodocyclales</taxon>
        <taxon>Zoogloeaceae</taxon>
        <taxon>Pseudazoarcus</taxon>
    </lineage>
</organism>
<dbReference type="PANTHER" id="PTHR42801">
    <property type="entry name" value="THIOREDOXIN-DEPENDENT PEROXIDE REDUCTASE"/>
    <property type="match status" value="1"/>
</dbReference>
<accession>A0A2I6SAT2</accession>
<dbReference type="Proteomes" id="UP000242205">
    <property type="component" value="Chromosome"/>
</dbReference>
<evidence type="ECO:0000256" key="5">
    <source>
        <dbReference type="ARBA" id="ARBA00023284"/>
    </source>
</evidence>
<evidence type="ECO:0000256" key="4">
    <source>
        <dbReference type="ARBA" id="ARBA00023157"/>
    </source>
</evidence>
<evidence type="ECO:0000256" key="6">
    <source>
        <dbReference type="SAM" id="MobiDB-lite"/>
    </source>
</evidence>
<dbReference type="OrthoDB" id="5296483at2"/>
<dbReference type="InterPro" id="IPR013766">
    <property type="entry name" value="Thioredoxin_domain"/>
</dbReference>
<evidence type="ECO:0000256" key="3">
    <source>
        <dbReference type="ARBA" id="ARBA00023002"/>
    </source>
</evidence>
<keyword evidence="2" id="KW-0049">Antioxidant</keyword>
<keyword evidence="5" id="KW-0676">Redox-active center</keyword>
<dbReference type="CDD" id="cd03017">
    <property type="entry name" value="PRX_BCP"/>
    <property type="match status" value="1"/>
</dbReference>
<keyword evidence="9" id="KW-1185">Reference proteome</keyword>
<dbReference type="PROSITE" id="PS51352">
    <property type="entry name" value="THIOREDOXIN_2"/>
    <property type="match status" value="1"/>
</dbReference>
<dbReference type="InterPro" id="IPR036249">
    <property type="entry name" value="Thioredoxin-like_sf"/>
</dbReference>
<dbReference type="KEGG" id="atw:C0099_05685"/>
<keyword evidence="3" id="KW-0560">Oxidoreductase</keyword>
<evidence type="ECO:0000313" key="9">
    <source>
        <dbReference type="Proteomes" id="UP000242205"/>
    </source>
</evidence>
<protein>
    <submittedName>
        <fullName evidence="8">Peroxiredoxin</fullName>
    </submittedName>
</protein>
<evidence type="ECO:0000313" key="8">
    <source>
        <dbReference type="EMBL" id="AUN96357.1"/>
    </source>
</evidence>
<name>A0A2I6SAT2_9RHOO</name>
<keyword evidence="1" id="KW-0575">Peroxidase</keyword>
<gene>
    <name evidence="8" type="ORF">C0099_05685</name>
</gene>
<dbReference type="AlphaFoldDB" id="A0A2I6SAT2"/>
<dbReference type="Gene3D" id="3.40.30.10">
    <property type="entry name" value="Glutaredoxin"/>
    <property type="match status" value="1"/>
</dbReference>
<dbReference type="Pfam" id="PF08534">
    <property type="entry name" value="Redoxin"/>
    <property type="match status" value="1"/>
</dbReference>
<dbReference type="InterPro" id="IPR050924">
    <property type="entry name" value="Peroxiredoxin_BCP/PrxQ"/>
</dbReference>
<keyword evidence="4" id="KW-1015">Disulfide bond</keyword>
<evidence type="ECO:0000256" key="1">
    <source>
        <dbReference type="ARBA" id="ARBA00022559"/>
    </source>
</evidence>
<dbReference type="GO" id="GO:0008379">
    <property type="term" value="F:thioredoxin peroxidase activity"/>
    <property type="evidence" value="ECO:0007669"/>
    <property type="project" value="TreeGrafter"/>
</dbReference>
<dbReference type="GO" id="GO:0005737">
    <property type="term" value="C:cytoplasm"/>
    <property type="evidence" value="ECO:0007669"/>
    <property type="project" value="TreeGrafter"/>
</dbReference>
<dbReference type="RefSeq" id="WP_102248396.1">
    <property type="nucleotide sequence ID" value="NZ_CP025682.1"/>
</dbReference>
<feature type="domain" description="Thioredoxin" evidence="7">
    <location>
        <begin position="23"/>
        <end position="187"/>
    </location>
</feature>
<proteinExistence type="predicted"/>
<dbReference type="PANTHER" id="PTHR42801:SF21">
    <property type="entry name" value="BCPB PROTEIN"/>
    <property type="match status" value="1"/>
</dbReference>
<sequence length="189" mass="20821">MATTFGSLPADLPVPEDDGAADHLTGMSTPDIDLPATDGSTVNLARLPGRHVLYIYPMTGRPGRALPDGWNEIPGARGCTPQSCSFRDHYTELQALNTGVFGLSTQSTDYQQEARERLHLPFQLLSDEGLKLKSVLGLPTFEVDGAELYKRLTLVIDERKIVKVFYPVFPPDRSAEETVGWLHELVLRG</sequence>
<evidence type="ECO:0000256" key="2">
    <source>
        <dbReference type="ARBA" id="ARBA00022862"/>
    </source>
</evidence>
<feature type="region of interest" description="Disordered" evidence="6">
    <location>
        <begin position="1"/>
        <end position="34"/>
    </location>
</feature>
<dbReference type="GO" id="GO:0034599">
    <property type="term" value="P:cellular response to oxidative stress"/>
    <property type="evidence" value="ECO:0007669"/>
    <property type="project" value="TreeGrafter"/>
</dbReference>
<reference evidence="8 9" key="1">
    <citation type="submission" date="2018-01" db="EMBL/GenBank/DDBJ databases">
        <authorList>
            <person name="Fu G.-Y."/>
        </authorList>
    </citation>
    <scope>NUCLEOTIDE SEQUENCE [LARGE SCALE GENOMIC DNA]</scope>
    <source>
        <strain evidence="8 9">SY39</strain>
    </source>
</reference>
<evidence type="ECO:0000259" key="7">
    <source>
        <dbReference type="PROSITE" id="PS51352"/>
    </source>
</evidence>
<dbReference type="SUPFAM" id="SSF52833">
    <property type="entry name" value="Thioredoxin-like"/>
    <property type="match status" value="1"/>
</dbReference>
<dbReference type="InterPro" id="IPR013740">
    <property type="entry name" value="Redoxin"/>
</dbReference>
<dbReference type="EMBL" id="CP025682">
    <property type="protein sequence ID" value="AUN96357.1"/>
    <property type="molecule type" value="Genomic_DNA"/>
</dbReference>